<proteinExistence type="predicted"/>
<name>A0A9D4XA59_PEA</name>
<dbReference type="EMBL" id="JAMSHJ010000004">
    <property type="protein sequence ID" value="KAI5415060.1"/>
    <property type="molecule type" value="Genomic_DNA"/>
</dbReference>
<comment type="caution">
    <text evidence="1">The sequence shown here is derived from an EMBL/GenBank/DDBJ whole genome shotgun (WGS) entry which is preliminary data.</text>
</comment>
<dbReference type="AlphaFoldDB" id="A0A9D4XA59"/>
<reference evidence="1 2" key="1">
    <citation type="journal article" date="2022" name="Nat. Genet.">
        <title>Improved pea reference genome and pan-genome highlight genomic features and evolutionary characteristics.</title>
        <authorList>
            <person name="Yang T."/>
            <person name="Liu R."/>
            <person name="Luo Y."/>
            <person name="Hu S."/>
            <person name="Wang D."/>
            <person name="Wang C."/>
            <person name="Pandey M.K."/>
            <person name="Ge S."/>
            <person name="Xu Q."/>
            <person name="Li N."/>
            <person name="Li G."/>
            <person name="Huang Y."/>
            <person name="Saxena R.K."/>
            <person name="Ji Y."/>
            <person name="Li M."/>
            <person name="Yan X."/>
            <person name="He Y."/>
            <person name="Liu Y."/>
            <person name="Wang X."/>
            <person name="Xiang C."/>
            <person name="Varshney R.K."/>
            <person name="Ding H."/>
            <person name="Gao S."/>
            <person name="Zong X."/>
        </authorList>
    </citation>
    <scope>NUCLEOTIDE SEQUENCE [LARGE SCALE GENOMIC DNA]</scope>
    <source>
        <strain evidence="1 2">cv. Zhongwan 6</strain>
    </source>
</reference>
<evidence type="ECO:0000313" key="1">
    <source>
        <dbReference type="EMBL" id="KAI5415060.1"/>
    </source>
</evidence>
<dbReference type="Gramene" id="Psat04G0049800-T1">
    <property type="protein sequence ID" value="KAI5415060.1"/>
    <property type="gene ID" value="KIW84_040498"/>
</dbReference>
<organism evidence="1 2">
    <name type="scientific">Pisum sativum</name>
    <name type="common">Garden pea</name>
    <name type="synonym">Lathyrus oleraceus</name>
    <dbReference type="NCBI Taxonomy" id="3888"/>
    <lineage>
        <taxon>Eukaryota</taxon>
        <taxon>Viridiplantae</taxon>
        <taxon>Streptophyta</taxon>
        <taxon>Embryophyta</taxon>
        <taxon>Tracheophyta</taxon>
        <taxon>Spermatophyta</taxon>
        <taxon>Magnoliopsida</taxon>
        <taxon>eudicotyledons</taxon>
        <taxon>Gunneridae</taxon>
        <taxon>Pentapetalae</taxon>
        <taxon>rosids</taxon>
        <taxon>fabids</taxon>
        <taxon>Fabales</taxon>
        <taxon>Fabaceae</taxon>
        <taxon>Papilionoideae</taxon>
        <taxon>50 kb inversion clade</taxon>
        <taxon>NPAAA clade</taxon>
        <taxon>Hologalegina</taxon>
        <taxon>IRL clade</taxon>
        <taxon>Fabeae</taxon>
        <taxon>Lathyrus</taxon>
    </lineage>
</organism>
<protein>
    <submittedName>
        <fullName evidence="1">Uncharacterized protein</fullName>
    </submittedName>
</protein>
<dbReference type="Proteomes" id="UP001058974">
    <property type="component" value="Chromosome 4"/>
</dbReference>
<gene>
    <name evidence="1" type="ORF">KIW84_040498</name>
</gene>
<keyword evidence="2" id="KW-1185">Reference proteome</keyword>
<evidence type="ECO:0000313" key="2">
    <source>
        <dbReference type="Proteomes" id="UP001058974"/>
    </source>
</evidence>
<sequence length="330" mass="38367">MRLQPVLKEFGKSIMHCQRHLTKAREGLAEAQQSLVVDQMNSNIIAQAKHFTAKVIRLQELEEKILKQKSKLDWLKWGTTDSSVLHIDLAAMRNGLHLNMDLRDMLLAPISEKELHTTLLGIGDLKSSGINSYEARFFKGSWDTIKFDLMNATRDFFYDERLFKAFNGIVVTFTRNMVMLKPLKTIDQLQDVPQYTRSLLWTGGSDFSRKSPIVWDNACRPRDYGGLNIINLKLWDIINMLKQLWNLNVSIWTKILEWIQIKHNPQPWDEELKWLSKSTKDKGWRSSTLKLAATETFNVVWKYSNDICYGNVVDKTKIVDNIIDMNVYRG</sequence>
<accession>A0A9D4XA59</accession>